<dbReference type="Proteomes" id="UP000301751">
    <property type="component" value="Unassembled WGS sequence"/>
</dbReference>
<keyword evidence="3" id="KW-1185">Reference proteome</keyword>
<comment type="caution">
    <text evidence="2">The sequence shown here is derived from an EMBL/GenBank/DDBJ whole genome shotgun (WGS) entry which is preliminary data.</text>
</comment>
<protein>
    <recommendedName>
        <fullName evidence="4">NfeD-like C-terminal domain-containing protein</fullName>
    </recommendedName>
</protein>
<proteinExistence type="predicted"/>
<feature type="transmembrane region" description="Helical" evidence="1">
    <location>
        <begin position="7"/>
        <end position="36"/>
    </location>
</feature>
<dbReference type="AlphaFoldDB" id="A0A480AS41"/>
<dbReference type="RefSeq" id="WP_137731310.1">
    <property type="nucleotide sequence ID" value="NZ_BJCL01000001.1"/>
</dbReference>
<organism evidence="2 3">
    <name type="scientific">Pseudaquabacterium pictum</name>
    <dbReference type="NCBI Taxonomy" id="2315236"/>
    <lineage>
        <taxon>Bacteria</taxon>
        <taxon>Pseudomonadati</taxon>
        <taxon>Pseudomonadota</taxon>
        <taxon>Betaproteobacteria</taxon>
        <taxon>Burkholderiales</taxon>
        <taxon>Sphaerotilaceae</taxon>
        <taxon>Pseudaquabacterium</taxon>
    </lineage>
</organism>
<dbReference type="EMBL" id="BJCL01000001">
    <property type="protein sequence ID" value="GCL61578.1"/>
    <property type="molecule type" value="Genomic_DNA"/>
</dbReference>
<sequence length="145" mass="15060">MDWNAATAWWVTAGVLVAAELATGTFYLLMLALGAAAGAVAAHAGVPLTWQIATAAVVGAAAVVVWHLHRSRQPAAEPASTNRDVNLDVGGTVQVPAWGADGLARIPYRGSHWEARHVGSGPLLPGLHVIRAVDGNCLLLERAPH</sequence>
<evidence type="ECO:0000313" key="3">
    <source>
        <dbReference type="Proteomes" id="UP000301751"/>
    </source>
</evidence>
<evidence type="ECO:0008006" key="4">
    <source>
        <dbReference type="Google" id="ProtNLM"/>
    </source>
</evidence>
<name>A0A480AS41_9BURK</name>
<keyword evidence="1" id="KW-0812">Transmembrane</keyword>
<keyword evidence="1" id="KW-0472">Membrane</keyword>
<accession>A0A480AS41</accession>
<evidence type="ECO:0000313" key="2">
    <source>
        <dbReference type="EMBL" id="GCL61578.1"/>
    </source>
</evidence>
<feature type="transmembrane region" description="Helical" evidence="1">
    <location>
        <begin position="48"/>
        <end position="68"/>
    </location>
</feature>
<gene>
    <name evidence="2" type="ORF">AQPW35_06590</name>
</gene>
<reference evidence="3" key="1">
    <citation type="submission" date="2019-03" db="EMBL/GenBank/DDBJ databases">
        <title>Aquabacterium pictum sp.nov., the first bacteriochlorophyll a-containing freshwater bacterium in the genus Aquabacterium of the class Betaproteobacteria.</title>
        <authorList>
            <person name="Hirose S."/>
            <person name="Tank M."/>
            <person name="Hara E."/>
            <person name="Tamaki H."/>
            <person name="Takaichi S."/>
            <person name="Haruta S."/>
            <person name="Hanada S."/>
        </authorList>
    </citation>
    <scope>NUCLEOTIDE SEQUENCE [LARGE SCALE GENOMIC DNA]</scope>
    <source>
        <strain evidence="3">W35</strain>
    </source>
</reference>
<evidence type="ECO:0000256" key="1">
    <source>
        <dbReference type="SAM" id="Phobius"/>
    </source>
</evidence>
<keyword evidence="1" id="KW-1133">Transmembrane helix</keyword>
<dbReference type="OrthoDB" id="5654021at2"/>